<accession>A0AAV6KEY8</accession>
<comment type="caution">
    <text evidence="3">The sequence shown here is derived from an EMBL/GenBank/DDBJ whole genome shotgun (WGS) entry which is preliminary data.</text>
</comment>
<feature type="region of interest" description="Disordered" evidence="1">
    <location>
        <begin position="273"/>
        <end position="292"/>
    </location>
</feature>
<gene>
    <name evidence="3" type="ORF">RHGRI_009491</name>
</gene>
<dbReference type="GO" id="GO:0034063">
    <property type="term" value="P:stress granule assembly"/>
    <property type="evidence" value="ECO:0007669"/>
    <property type="project" value="TreeGrafter"/>
</dbReference>
<evidence type="ECO:0000313" key="4">
    <source>
        <dbReference type="Proteomes" id="UP000823749"/>
    </source>
</evidence>
<dbReference type="GO" id="GO:0010494">
    <property type="term" value="C:cytoplasmic stress granule"/>
    <property type="evidence" value="ECO:0007669"/>
    <property type="project" value="TreeGrafter"/>
</dbReference>
<dbReference type="InterPro" id="IPR025852">
    <property type="entry name" value="SM_dom_ATX"/>
</dbReference>
<dbReference type="Pfam" id="PF14438">
    <property type="entry name" value="SM-ATX"/>
    <property type="match status" value="1"/>
</dbReference>
<organism evidence="3 4">
    <name type="scientific">Rhododendron griersonianum</name>
    <dbReference type="NCBI Taxonomy" id="479676"/>
    <lineage>
        <taxon>Eukaryota</taxon>
        <taxon>Viridiplantae</taxon>
        <taxon>Streptophyta</taxon>
        <taxon>Embryophyta</taxon>
        <taxon>Tracheophyta</taxon>
        <taxon>Spermatophyta</taxon>
        <taxon>Magnoliopsida</taxon>
        <taxon>eudicotyledons</taxon>
        <taxon>Gunneridae</taxon>
        <taxon>Pentapetalae</taxon>
        <taxon>asterids</taxon>
        <taxon>Ericales</taxon>
        <taxon>Ericaceae</taxon>
        <taxon>Ericoideae</taxon>
        <taxon>Rhodoreae</taxon>
        <taxon>Rhododendron</taxon>
    </lineage>
</organism>
<dbReference type="PANTHER" id="PTHR12854:SF12">
    <property type="entry name" value="POLYADENYLATE-BINDING PROTEIN INTERACTING PROTEIN"/>
    <property type="match status" value="1"/>
</dbReference>
<feature type="region of interest" description="Disordered" evidence="1">
    <location>
        <begin position="216"/>
        <end position="264"/>
    </location>
</feature>
<evidence type="ECO:0000256" key="1">
    <source>
        <dbReference type="SAM" id="MobiDB-lite"/>
    </source>
</evidence>
<dbReference type="PANTHER" id="PTHR12854">
    <property type="entry name" value="ATAXIN 2-RELATED"/>
    <property type="match status" value="1"/>
</dbReference>
<dbReference type="GO" id="GO:0003729">
    <property type="term" value="F:mRNA binding"/>
    <property type="evidence" value="ECO:0007669"/>
    <property type="project" value="TreeGrafter"/>
</dbReference>
<feature type="compositionally biased region" description="Polar residues" evidence="1">
    <location>
        <begin position="250"/>
        <end position="264"/>
    </location>
</feature>
<protein>
    <recommendedName>
        <fullName evidence="2">Ataxin 2 SM domain-containing protein</fullName>
    </recommendedName>
</protein>
<reference evidence="3" key="1">
    <citation type="submission" date="2020-08" db="EMBL/GenBank/DDBJ databases">
        <title>Plant Genome Project.</title>
        <authorList>
            <person name="Zhang R.-G."/>
        </authorList>
    </citation>
    <scope>NUCLEOTIDE SEQUENCE</scope>
    <source>
        <strain evidence="3">WSP0</strain>
        <tissue evidence="3">Leaf</tissue>
    </source>
</reference>
<keyword evidence="4" id="KW-1185">Reference proteome</keyword>
<dbReference type="EMBL" id="JACTNZ010000004">
    <property type="protein sequence ID" value="KAG5551080.1"/>
    <property type="molecule type" value="Genomic_DNA"/>
</dbReference>
<dbReference type="AlphaFoldDB" id="A0AAV6KEY8"/>
<dbReference type="InterPro" id="IPR045117">
    <property type="entry name" value="ATXN2-like"/>
</dbReference>
<proteinExistence type="predicted"/>
<evidence type="ECO:0000313" key="3">
    <source>
        <dbReference type="EMBL" id="KAG5551080.1"/>
    </source>
</evidence>
<evidence type="ECO:0000259" key="2">
    <source>
        <dbReference type="Pfam" id="PF14438"/>
    </source>
</evidence>
<feature type="domain" description="Ataxin 2 SM" evidence="2">
    <location>
        <begin position="21"/>
        <end position="100"/>
    </location>
</feature>
<sequence>MGCRNREFLGQESSAAPSSLNDALLFTTMCIIGLPVDVHVKDGSIYSGIFHTACVENDYGIVLKKARMTKKGDCNANIAIGDLIETLVVVSEDLVQVVAKGISLPANGVSCNVPSNRVGDVADSIPFIDWQGRNNASCSMPGIMLVDNMFAIAKLLQVGDGRAQGKRFDYKGKSDLEKTHEVLDSGLSCELNGPPDNVDACSTQSKVDQMHQDTASKLLPNGALSDRSAPPVIKMSDQGKERHASEDSLRSNANSLGVSTSGTSFVEGTTESFVSSSSTPTEMVHPKSSISTAKASKLNPGAEVFCPSSVNHRSVTPPAAPAAASVAYIPDNFPVVPIASAQPEIEIGPYVPRSSLPAKLAPYGNLMAGNGFSDSQYSQSIIGHVGGRTQPARYVTQHHSIQAGPAYMQPNSQNVSSGGIFTLLSCYGWKIGRAACLHASSYSWPMHYFAIKDVNQGMAVFSQVATRPLLTQYQGHLLKHQGSAAAQALQLSVTPPYITGVQQQYAVQSHIPIPQPPFPVIRPIPVPGSTGFFSAKFQ</sequence>
<feature type="compositionally biased region" description="Basic and acidic residues" evidence="1">
    <location>
        <begin position="237"/>
        <end position="249"/>
    </location>
</feature>
<name>A0AAV6KEY8_9ERIC</name>
<dbReference type="Proteomes" id="UP000823749">
    <property type="component" value="Chromosome 4"/>
</dbReference>